<proteinExistence type="predicted"/>
<keyword evidence="4" id="KW-1185">Reference proteome</keyword>
<dbReference type="Pfam" id="PF13581">
    <property type="entry name" value="HATPase_c_2"/>
    <property type="match status" value="1"/>
</dbReference>
<protein>
    <submittedName>
        <fullName evidence="3">ATP-binding protein</fullName>
    </submittedName>
</protein>
<reference evidence="3 4" key="1">
    <citation type="submission" date="2024-10" db="EMBL/GenBank/DDBJ databases">
        <title>The Natural Products Discovery Center: Release of the First 8490 Sequenced Strains for Exploring Actinobacteria Biosynthetic Diversity.</title>
        <authorList>
            <person name="Kalkreuter E."/>
            <person name="Kautsar S.A."/>
            <person name="Yang D."/>
            <person name="Bader C.D."/>
            <person name="Teijaro C.N."/>
            <person name="Fluegel L."/>
            <person name="Davis C.M."/>
            <person name="Simpson J.R."/>
            <person name="Lauterbach L."/>
            <person name="Steele A.D."/>
            <person name="Gui C."/>
            <person name="Meng S."/>
            <person name="Li G."/>
            <person name="Viehrig K."/>
            <person name="Ye F."/>
            <person name="Su P."/>
            <person name="Kiefer A.F."/>
            <person name="Nichols A."/>
            <person name="Cepeda A.J."/>
            <person name="Yan W."/>
            <person name="Fan B."/>
            <person name="Jiang Y."/>
            <person name="Adhikari A."/>
            <person name="Zheng C.-J."/>
            <person name="Schuster L."/>
            <person name="Cowan T.M."/>
            <person name="Smanski M.J."/>
            <person name="Chevrette M.G."/>
            <person name="De Carvalho L.P.S."/>
            <person name="Shen B."/>
        </authorList>
    </citation>
    <scope>NUCLEOTIDE SEQUENCE [LARGE SCALE GENOMIC DNA]</scope>
    <source>
        <strain evidence="3 4">NPDC000087</strain>
    </source>
</reference>
<sequence length="255" mass="27438">MADVADDVAVLAATGPWSRQLGMRVHGGLREAMAEHPSALVLDLSAMADPQAASAPAWINARRVGQAMDPAIEVAVCVPGGTALGDRLRGRGDARLVPVYDSVAEARAAVRRQPQLTDEVRLALPPRLESCSLARLLVTDACTAWRMPALVSGGRLVISELVGNAAQHARTPMIATVARRVRGVRVAVYDHDPRMPLLLPPPRPPSSVRVPDRPLYPDRGHGLRLVEASATRWGSMPTDDGKMVWATLHPRRDLP</sequence>
<feature type="domain" description="Histidine kinase/HSP90-like ATPase" evidence="2">
    <location>
        <begin position="125"/>
        <end position="247"/>
    </location>
</feature>
<dbReference type="Gene3D" id="3.30.565.10">
    <property type="entry name" value="Histidine kinase-like ATPase, C-terminal domain"/>
    <property type="match status" value="1"/>
</dbReference>
<keyword evidence="1" id="KW-0723">Serine/threonine-protein kinase</keyword>
<dbReference type="InterPro" id="IPR050267">
    <property type="entry name" value="Anti-sigma-factor_SerPK"/>
</dbReference>
<name>A0ABW6WWS3_9ACTN</name>
<evidence type="ECO:0000313" key="3">
    <source>
        <dbReference type="EMBL" id="MFF5297620.1"/>
    </source>
</evidence>
<keyword evidence="1" id="KW-0808">Transferase</keyword>
<dbReference type="PANTHER" id="PTHR35526:SF3">
    <property type="entry name" value="ANTI-SIGMA-F FACTOR RSBW"/>
    <property type="match status" value="1"/>
</dbReference>
<evidence type="ECO:0000313" key="4">
    <source>
        <dbReference type="Proteomes" id="UP001602245"/>
    </source>
</evidence>
<keyword evidence="3" id="KW-0547">Nucleotide-binding</keyword>
<dbReference type="PANTHER" id="PTHR35526">
    <property type="entry name" value="ANTI-SIGMA-F FACTOR RSBW-RELATED"/>
    <property type="match status" value="1"/>
</dbReference>
<dbReference type="Proteomes" id="UP001602245">
    <property type="component" value="Unassembled WGS sequence"/>
</dbReference>
<dbReference type="RefSeq" id="WP_020513886.1">
    <property type="nucleotide sequence ID" value="NZ_JBIAZU010000012.1"/>
</dbReference>
<gene>
    <name evidence="3" type="ORF">ACFY35_50010</name>
</gene>
<dbReference type="InterPro" id="IPR003594">
    <property type="entry name" value="HATPase_dom"/>
</dbReference>
<dbReference type="InterPro" id="IPR036890">
    <property type="entry name" value="HATPase_C_sf"/>
</dbReference>
<dbReference type="GO" id="GO:0005524">
    <property type="term" value="F:ATP binding"/>
    <property type="evidence" value="ECO:0007669"/>
    <property type="project" value="UniProtKB-KW"/>
</dbReference>
<accession>A0ABW6WWS3</accession>
<keyword evidence="1" id="KW-0418">Kinase</keyword>
<evidence type="ECO:0000259" key="2">
    <source>
        <dbReference type="Pfam" id="PF13581"/>
    </source>
</evidence>
<dbReference type="EMBL" id="JBIAZU010000012">
    <property type="protein sequence ID" value="MFF5297620.1"/>
    <property type="molecule type" value="Genomic_DNA"/>
</dbReference>
<keyword evidence="3" id="KW-0067">ATP-binding</keyword>
<comment type="caution">
    <text evidence="3">The sequence shown here is derived from an EMBL/GenBank/DDBJ whole genome shotgun (WGS) entry which is preliminary data.</text>
</comment>
<organism evidence="3 4">
    <name type="scientific">Paractinoplanes globisporus</name>
    <dbReference type="NCBI Taxonomy" id="113565"/>
    <lineage>
        <taxon>Bacteria</taxon>
        <taxon>Bacillati</taxon>
        <taxon>Actinomycetota</taxon>
        <taxon>Actinomycetes</taxon>
        <taxon>Micromonosporales</taxon>
        <taxon>Micromonosporaceae</taxon>
        <taxon>Paractinoplanes</taxon>
    </lineage>
</organism>
<evidence type="ECO:0000256" key="1">
    <source>
        <dbReference type="ARBA" id="ARBA00022527"/>
    </source>
</evidence>